<sequence length="167" mass="18301">MIPLIQISETIGRFHPVLVHLPIGIMVIAVAMHWLSENPRYAISEQVLRLLYGAGIGGALLALITGFLLSNHGEYEDGTLALHMWLAIFTATLSLLVFARLVQRKSDARWLALLLAAMILCTGHWGGVLSHGADYLNRSGKKNQQGAAQKELQNTDSDPLLVKNIQP</sequence>
<keyword evidence="1" id="KW-0472">Membrane</keyword>
<dbReference type="Proteomes" id="UP000184368">
    <property type="component" value="Unassembled WGS sequence"/>
</dbReference>
<gene>
    <name evidence="3" type="ORF">SAMN05444008_103168</name>
</gene>
<evidence type="ECO:0000313" key="3">
    <source>
        <dbReference type="EMBL" id="SHE85610.1"/>
    </source>
</evidence>
<dbReference type="STRING" id="1302690.BUE76_06555"/>
<feature type="transmembrane region" description="Helical" evidence="1">
    <location>
        <begin position="17"/>
        <end position="35"/>
    </location>
</feature>
<accession>A0A1M4WWP0</accession>
<keyword evidence="1" id="KW-0812">Transmembrane</keyword>
<feature type="transmembrane region" description="Helical" evidence="1">
    <location>
        <begin position="80"/>
        <end position="98"/>
    </location>
</feature>
<evidence type="ECO:0000256" key="1">
    <source>
        <dbReference type="SAM" id="Phobius"/>
    </source>
</evidence>
<name>A0A1M4WWP0_9BACT</name>
<dbReference type="Pfam" id="PF09990">
    <property type="entry name" value="DUF2231"/>
    <property type="match status" value="1"/>
</dbReference>
<dbReference type="InterPro" id="IPR019251">
    <property type="entry name" value="DUF2231_TM"/>
</dbReference>
<organism evidence="3 4">
    <name type="scientific">Cnuella takakiae</name>
    <dbReference type="NCBI Taxonomy" id="1302690"/>
    <lineage>
        <taxon>Bacteria</taxon>
        <taxon>Pseudomonadati</taxon>
        <taxon>Bacteroidota</taxon>
        <taxon>Chitinophagia</taxon>
        <taxon>Chitinophagales</taxon>
        <taxon>Chitinophagaceae</taxon>
        <taxon>Cnuella</taxon>
    </lineage>
</organism>
<keyword evidence="4" id="KW-1185">Reference proteome</keyword>
<dbReference type="RefSeq" id="WP_073040674.1">
    <property type="nucleotide sequence ID" value="NZ_FQUO01000003.1"/>
</dbReference>
<dbReference type="AlphaFoldDB" id="A0A1M4WWP0"/>
<proteinExistence type="predicted"/>
<evidence type="ECO:0000313" key="4">
    <source>
        <dbReference type="Proteomes" id="UP000184368"/>
    </source>
</evidence>
<evidence type="ECO:0000259" key="2">
    <source>
        <dbReference type="Pfam" id="PF09990"/>
    </source>
</evidence>
<feature type="domain" description="DUF2231" evidence="2">
    <location>
        <begin position="14"/>
        <end position="128"/>
    </location>
</feature>
<dbReference type="EMBL" id="FQUO01000003">
    <property type="protein sequence ID" value="SHE85610.1"/>
    <property type="molecule type" value="Genomic_DNA"/>
</dbReference>
<protein>
    <submittedName>
        <fullName evidence="3">Uncharacterized membrane protein</fullName>
    </submittedName>
</protein>
<feature type="transmembrane region" description="Helical" evidence="1">
    <location>
        <begin position="110"/>
        <end position="128"/>
    </location>
</feature>
<feature type="transmembrane region" description="Helical" evidence="1">
    <location>
        <begin position="47"/>
        <end position="68"/>
    </location>
</feature>
<dbReference type="OrthoDB" id="713772at2"/>
<reference evidence="3 4" key="1">
    <citation type="submission" date="2016-11" db="EMBL/GenBank/DDBJ databases">
        <authorList>
            <person name="Jaros S."/>
            <person name="Januszkiewicz K."/>
            <person name="Wedrychowicz H."/>
        </authorList>
    </citation>
    <scope>NUCLEOTIDE SEQUENCE [LARGE SCALE GENOMIC DNA]</scope>
    <source>
        <strain evidence="3 4">DSM 26897</strain>
    </source>
</reference>
<keyword evidence="1" id="KW-1133">Transmembrane helix</keyword>